<accession>D8T5D3</accession>
<reference evidence="1 2" key="1">
    <citation type="journal article" date="2011" name="Science">
        <title>The Selaginella genome identifies genetic changes associated with the evolution of vascular plants.</title>
        <authorList>
            <person name="Banks J.A."/>
            <person name="Nishiyama T."/>
            <person name="Hasebe M."/>
            <person name="Bowman J.L."/>
            <person name="Gribskov M."/>
            <person name="dePamphilis C."/>
            <person name="Albert V.A."/>
            <person name="Aono N."/>
            <person name="Aoyama T."/>
            <person name="Ambrose B.A."/>
            <person name="Ashton N.W."/>
            <person name="Axtell M.J."/>
            <person name="Barker E."/>
            <person name="Barker M.S."/>
            <person name="Bennetzen J.L."/>
            <person name="Bonawitz N.D."/>
            <person name="Chapple C."/>
            <person name="Cheng C."/>
            <person name="Correa L.G."/>
            <person name="Dacre M."/>
            <person name="DeBarry J."/>
            <person name="Dreyer I."/>
            <person name="Elias M."/>
            <person name="Engstrom E.M."/>
            <person name="Estelle M."/>
            <person name="Feng L."/>
            <person name="Finet C."/>
            <person name="Floyd S.K."/>
            <person name="Frommer W.B."/>
            <person name="Fujita T."/>
            <person name="Gramzow L."/>
            <person name="Gutensohn M."/>
            <person name="Harholt J."/>
            <person name="Hattori M."/>
            <person name="Heyl A."/>
            <person name="Hirai T."/>
            <person name="Hiwatashi Y."/>
            <person name="Ishikawa M."/>
            <person name="Iwata M."/>
            <person name="Karol K.G."/>
            <person name="Koehler B."/>
            <person name="Kolukisaoglu U."/>
            <person name="Kubo M."/>
            <person name="Kurata T."/>
            <person name="Lalonde S."/>
            <person name="Li K."/>
            <person name="Li Y."/>
            <person name="Litt A."/>
            <person name="Lyons E."/>
            <person name="Manning G."/>
            <person name="Maruyama T."/>
            <person name="Michael T.P."/>
            <person name="Mikami K."/>
            <person name="Miyazaki S."/>
            <person name="Morinaga S."/>
            <person name="Murata T."/>
            <person name="Mueller-Roeber B."/>
            <person name="Nelson D.R."/>
            <person name="Obara M."/>
            <person name="Oguri Y."/>
            <person name="Olmstead R.G."/>
            <person name="Onodera N."/>
            <person name="Petersen B.L."/>
            <person name="Pils B."/>
            <person name="Prigge M."/>
            <person name="Rensing S.A."/>
            <person name="Riano-Pachon D.M."/>
            <person name="Roberts A.W."/>
            <person name="Sato Y."/>
            <person name="Scheller H.V."/>
            <person name="Schulz B."/>
            <person name="Schulz C."/>
            <person name="Shakirov E.V."/>
            <person name="Shibagaki N."/>
            <person name="Shinohara N."/>
            <person name="Shippen D.E."/>
            <person name="Soerensen I."/>
            <person name="Sotooka R."/>
            <person name="Sugimoto N."/>
            <person name="Sugita M."/>
            <person name="Sumikawa N."/>
            <person name="Tanurdzic M."/>
            <person name="Theissen G."/>
            <person name="Ulvskov P."/>
            <person name="Wakazuki S."/>
            <person name="Weng J.K."/>
            <person name="Willats W.W."/>
            <person name="Wipf D."/>
            <person name="Wolf P.G."/>
            <person name="Yang L."/>
            <person name="Zimmer A.D."/>
            <person name="Zhu Q."/>
            <person name="Mitros T."/>
            <person name="Hellsten U."/>
            <person name="Loque D."/>
            <person name="Otillar R."/>
            <person name="Salamov A."/>
            <person name="Schmutz J."/>
            <person name="Shapiro H."/>
            <person name="Lindquist E."/>
            <person name="Lucas S."/>
            <person name="Rokhsar D."/>
            <person name="Grigoriev I.V."/>
        </authorList>
    </citation>
    <scope>NUCLEOTIDE SEQUENCE [LARGE SCALE GENOMIC DNA]</scope>
</reference>
<name>D8T5D3_SELML</name>
<gene>
    <name evidence="1" type="ORF">SELMODRAFT_429201</name>
</gene>
<keyword evidence="2" id="KW-1185">Reference proteome</keyword>
<dbReference type="InterPro" id="IPR027417">
    <property type="entry name" value="P-loop_NTPase"/>
</dbReference>
<evidence type="ECO:0000313" key="2">
    <source>
        <dbReference type="Proteomes" id="UP000001514"/>
    </source>
</evidence>
<protein>
    <submittedName>
        <fullName evidence="1">Uncharacterized protein</fullName>
    </submittedName>
</protein>
<proteinExistence type="predicted"/>
<dbReference type="Proteomes" id="UP000001514">
    <property type="component" value="Unassembled WGS sequence"/>
</dbReference>
<dbReference type="KEGG" id="smo:SELMODRAFT_429201"/>
<dbReference type="AlphaFoldDB" id="D8T5D3"/>
<dbReference type="InParanoid" id="D8T5D3"/>
<organism evidence="2">
    <name type="scientific">Selaginella moellendorffii</name>
    <name type="common">Spikemoss</name>
    <dbReference type="NCBI Taxonomy" id="88036"/>
    <lineage>
        <taxon>Eukaryota</taxon>
        <taxon>Viridiplantae</taxon>
        <taxon>Streptophyta</taxon>
        <taxon>Embryophyta</taxon>
        <taxon>Tracheophyta</taxon>
        <taxon>Lycopodiopsida</taxon>
        <taxon>Selaginellales</taxon>
        <taxon>Selaginellaceae</taxon>
        <taxon>Selaginella</taxon>
    </lineage>
</organism>
<dbReference type="Gramene" id="EFJ08122">
    <property type="protein sequence ID" value="EFJ08122"/>
    <property type="gene ID" value="SELMODRAFT_429201"/>
</dbReference>
<evidence type="ECO:0000313" key="1">
    <source>
        <dbReference type="EMBL" id="EFJ08122.1"/>
    </source>
</evidence>
<dbReference type="HOGENOM" id="CLU_011205_0_0_1"/>
<dbReference type="EMBL" id="GL377677">
    <property type="protein sequence ID" value="EFJ08122.1"/>
    <property type="molecule type" value="Genomic_DNA"/>
</dbReference>
<dbReference type="SUPFAM" id="SSF52540">
    <property type="entry name" value="P-loop containing nucleoside triphosphate hydrolases"/>
    <property type="match status" value="1"/>
</dbReference>
<sequence length="740" mass="83527">MPNGDSISLEEAKAAIEDLLKLKDSDLTDPSTSTALPYPGVGRACTRPEVVLNFVGRTTVRELLIRWYESDYNYVIYGPRGVGKSSDFRALYCILFGWVHADNTNAGPIAPASALPHGNVKKKRLVYLVGETLSIAETEAMRNSLLFSFLAEGSDTVICAIQKLSSVTNVTEFVEARKQQQQEEFYFFVDGGEKLDPLDFFQGPAYDSGRKSSVSENLDRLLRTGERVWWCTGPKSRIVHDYPYSITLRLELFAYVDRGFSLPEFSTYASRCVLGKLEGRLQSIEYHTGLVPLFLEALCECCGQVTRDLLDSETTSCASLRQSVGLAAPLEPSEEQMVELLSEDDYWDKVLLRFAQHREISSVRKKAEAIRLEGECPDAAAMACLDATYVLDPVRGVYCSSFIERIYTRVVRAKEEKIKPYQDGAWMEYVRRLSDREDVEVSWSFLGWLCEDVLANVIQKKGLVLGELKISGHITVVDFNIIPSCSVETMLKISPNNGYFYKPLDVRFPFVDAVLAWVDENSRLHIVALQYTVNIDEHIKSCWQFMSLDYLRTWFPDIDKFMTADNVKLHYVFMGCSSKPEYSGGMQESWSRSTYETPAFQQHIQPFDDRSLPGLNAKDYKLLHEIASNRVWKTNYADVCDDGFGLLALERVELEKMAKEKFGMKETGRKAFRNKALLINKIVEMAKASGMGSGRLQARVVVSGKLQAAANDKVATSCELQGFRRSSNICKCDTLCFNLE</sequence>